<accession>A0A844Z2F1</accession>
<evidence type="ECO:0000313" key="3">
    <source>
        <dbReference type="EMBL" id="MXO82115.1"/>
    </source>
</evidence>
<evidence type="ECO:0000259" key="2">
    <source>
        <dbReference type="Pfam" id="PF00345"/>
    </source>
</evidence>
<proteinExistence type="predicted"/>
<dbReference type="SUPFAM" id="SSF49354">
    <property type="entry name" value="PapD-like"/>
    <property type="match status" value="1"/>
</dbReference>
<dbReference type="AlphaFoldDB" id="A0A844Z2F1"/>
<gene>
    <name evidence="3" type="ORF">GRI35_01845</name>
</gene>
<dbReference type="InterPro" id="IPR008962">
    <property type="entry name" value="PapD-like_sf"/>
</dbReference>
<reference evidence="3 4" key="1">
    <citation type="submission" date="2019-12" db="EMBL/GenBank/DDBJ databases">
        <title>Genomic-based taxomic classification of the family Erythrobacteraceae.</title>
        <authorList>
            <person name="Xu L."/>
        </authorList>
    </citation>
    <scope>NUCLEOTIDE SEQUENCE [LARGE SCALE GENOMIC DNA]</scope>
    <source>
        <strain evidence="3 4">KCTC 42006</strain>
    </source>
</reference>
<evidence type="ECO:0000256" key="1">
    <source>
        <dbReference type="SAM" id="SignalP"/>
    </source>
</evidence>
<name>A0A844Z2F1_9SPHN</name>
<keyword evidence="1" id="KW-0732">Signal</keyword>
<dbReference type="RefSeq" id="WP_160612444.1">
    <property type="nucleotide sequence ID" value="NZ_JAUFQM010000001.1"/>
</dbReference>
<evidence type="ECO:0000313" key="4">
    <source>
        <dbReference type="Proteomes" id="UP000460290"/>
    </source>
</evidence>
<sequence>MKLFAGVALPLTMLLSSGVAIAQDEAPVPDDVLARGANVSLAPLRIELDGNQRAETLRVYNPSGRAIGVQVRAFGWKQEAGKDVYFASNDVMISPSIITIEPGDTQIFRVLRRDTPAQGERRYRVAVDQLPDPELLRGGEAQARIRFTIPMFIDRATAKPANVAWSIGGDGLTATNSGEQTARMVNLSLRNAQGEPIEVETGGLNYVQGGSTLKWAMPGGCPTGPIRVSASIDGENVDVQAQNTCG</sequence>
<dbReference type="GO" id="GO:0071555">
    <property type="term" value="P:cell wall organization"/>
    <property type="evidence" value="ECO:0007669"/>
    <property type="project" value="InterPro"/>
</dbReference>
<keyword evidence="4" id="KW-1185">Reference proteome</keyword>
<dbReference type="Gene3D" id="2.60.40.10">
    <property type="entry name" value="Immunoglobulins"/>
    <property type="match status" value="1"/>
</dbReference>
<dbReference type="GO" id="GO:0030288">
    <property type="term" value="C:outer membrane-bounded periplasmic space"/>
    <property type="evidence" value="ECO:0007669"/>
    <property type="project" value="InterPro"/>
</dbReference>
<feature type="chain" id="PRO_5032953823" evidence="1">
    <location>
        <begin position="23"/>
        <end position="246"/>
    </location>
</feature>
<dbReference type="EMBL" id="WTYZ01000001">
    <property type="protein sequence ID" value="MXO82115.1"/>
    <property type="molecule type" value="Genomic_DNA"/>
</dbReference>
<dbReference type="PANTHER" id="PTHR30251">
    <property type="entry name" value="PILUS ASSEMBLY CHAPERONE"/>
    <property type="match status" value="1"/>
</dbReference>
<comment type="caution">
    <text evidence="3">The sequence shown here is derived from an EMBL/GenBank/DDBJ whole genome shotgun (WGS) entry which is preliminary data.</text>
</comment>
<dbReference type="Proteomes" id="UP000460290">
    <property type="component" value="Unassembled WGS sequence"/>
</dbReference>
<dbReference type="PANTHER" id="PTHR30251:SF4">
    <property type="entry name" value="SLR1668 PROTEIN"/>
    <property type="match status" value="1"/>
</dbReference>
<dbReference type="OrthoDB" id="511700at2"/>
<organism evidence="3 4">
    <name type="scientific">Pontixanthobacter aestiaquae</name>
    <dbReference type="NCBI Taxonomy" id="1509367"/>
    <lineage>
        <taxon>Bacteria</taxon>
        <taxon>Pseudomonadati</taxon>
        <taxon>Pseudomonadota</taxon>
        <taxon>Alphaproteobacteria</taxon>
        <taxon>Sphingomonadales</taxon>
        <taxon>Erythrobacteraceae</taxon>
        <taxon>Pontixanthobacter</taxon>
    </lineage>
</organism>
<feature type="domain" description="Pili assembly chaperone N-terminal" evidence="2">
    <location>
        <begin position="39"/>
        <end position="153"/>
    </location>
</feature>
<dbReference type="Pfam" id="PF00345">
    <property type="entry name" value="PapD_N"/>
    <property type="match status" value="1"/>
</dbReference>
<protein>
    <submittedName>
        <fullName evidence="3">Fimbria/pilus periplasmic chaperone</fullName>
    </submittedName>
</protein>
<dbReference type="InterPro" id="IPR013783">
    <property type="entry name" value="Ig-like_fold"/>
</dbReference>
<dbReference type="InterPro" id="IPR050643">
    <property type="entry name" value="Periplasmic_pilus_chap"/>
</dbReference>
<feature type="signal peptide" evidence="1">
    <location>
        <begin position="1"/>
        <end position="22"/>
    </location>
</feature>
<dbReference type="InterPro" id="IPR016147">
    <property type="entry name" value="Pili_assmbl_chaperone_N"/>
</dbReference>